<accession>A0A2T2P3X7</accession>
<protein>
    <recommendedName>
        <fullName evidence="2">Alcohol dehydrogenase-like N-terminal domain-containing protein</fullName>
    </recommendedName>
</protein>
<evidence type="ECO:0000259" key="2">
    <source>
        <dbReference type="Pfam" id="PF08240"/>
    </source>
</evidence>
<dbReference type="STRING" id="1448308.A0A2T2P3X7"/>
<dbReference type="OrthoDB" id="3509362at2759"/>
<keyword evidence="1" id="KW-0521">NADP</keyword>
<dbReference type="InterPro" id="IPR036291">
    <property type="entry name" value="NAD(P)-bd_dom_sf"/>
</dbReference>
<proteinExistence type="predicted"/>
<dbReference type="Proteomes" id="UP000240883">
    <property type="component" value="Unassembled WGS sequence"/>
</dbReference>
<dbReference type="InterPro" id="IPR011032">
    <property type="entry name" value="GroES-like_sf"/>
</dbReference>
<keyword evidence="4" id="KW-1185">Reference proteome</keyword>
<organism evidence="3 4">
    <name type="scientific">Corynespora cassiicola Philippines</name>
    <dbReference type="NCBI Taxonomy" id="1448308"/>
    <lineage>
        <taxon>Eukaryota</taxon>
        <taxon>Fungi</taxon>
        <taxon>Dikarya</taxon>
        <taxon>Ascomycota</taxon>
        <taxon>Pezizomycotina</taxon>
        <taxon>Dothideomycetes</taxon>
        <taxon>Pleosporomycetidae</taxon>
        <taxon>Pleosporales</taxon>
        <taxon>Corynesporascaceae</taxon>
        <taxon>Corynespora</taxon>
    </lineage>
</organism>
<reference evidence="3 4" key="1">
    <citation type="journal article" date="2018" name="Front. Microbiol.">
        <title>Genome-Wide Analysis of Corynespora cassiicola Leaf Fall Disease Putative Effectors.</title>
        <authorList>
            <person name="Lopez D."/>
            <person name="Ribeiro S."/>
            <person name="Label P."/>
            <person name="Fumanal B."/>
            <person name="Venisse J.S."/>
            <person name="Kohler A."/>
            <person name="de Oliveira R.R."/>
            <person name="Labutti K."/>
            <person name="Lipzen A."/>
            <person name="Lail K."/>
            <person name="Bauer D."/>
            <person name="Ohm R.A."/>
            <person name="Barry K.W."/>
            <person name="Spatafora J."/>
            <person name="Grigoriev I.V."/>
            <person name="Martin F.M."/>
            <person name="Pujade-Renaud V."/>
        </authorList>
    </citation>
    <scope>NUCLEOTIDE SEQUENCE [LARGE SCALE GENOMIC DNA]</scope>
    <source>
        <strain evidence="3 4">Philippines</strain>
    </source>
</reference>
<dbReference type="PANTHER" id="PTHR44154:SF1">
    <property type="entry name" value="QUINONE OXIDOREDUCTASE"/>
    <property type="match status" value="1"/>
</dbReference>
<dbReference type="SUPFAM" id="SSF51735">
    <property type="entry name" value="NAD(P)-binding Rossmann-fold domains"/>
    <property type="match status" value="1"/>
</dbReference>
<dbReference type="EMBL" id="KZ678130">
    <property type="protein sequence ID" value="PSN72390.1"/>
    <property type="molecule type" value="Genomic_DNA"/>
</dbReference>
<name>A0A2T2P3X7_CORCC</name>
<feature type="domain" description="Alcohol dehydrogenase-like N-terminal" evidence="2">
    <location>
        <begin position="5"/>
        <end position="69"/>
    </location>
</feature>
<sequence length="228" mass="25246">MLGNLVLRQLAFSINPIDTRVHAGTYDDYLDFFSRAPPLPLVLGYNAAGTIEALGPQVFGFQEGDEVYYAGSPIRPGSRDAVDVDPLVERLDIARGKQAGVFIMNGMGGVGAVASQIARKMDWFAREVGGATHTVNHRGDIVEQIQSLKLGVLPIRYVFITHTPDAWVCSMVQDREMPMYGTGFMAKSLTFVWALLGTEPYYVVDVESHEEILRESARLLDECNCMQR</sequence>
<evidence type="ECO:0000313" key="4">
    <source>
        <dbReference type="Proteomes" id="UP000240883"/>
    </source>
</evidence>
<evidence type="ECO:0000256" key="1">
    <source>
        <dbReference type="ARBA" id="ARBA00022857"/>
    </source>
</evidence>
<evidence type="ECO:0000313" key="3">
    <source>
        <dbReference type="EMBL" id="PSN72390.1"/>
    </source>
</evidence>
<dbReference type="InterPro" id="IPR013154">
    <property type="entry name" value="ADH-like_N"/>
</dbReference>
<gene>
    <name evidence="3" type="ORF">BS50DRAFT_597695</name>
</gene>
<dbReference type="Pfam" id="PF08240">
    <property type="entry name" value="ADH_N"/>
    <property type="match status" value="1"/>
</dbReference>
<dbReference type="PANTHER" id="PTHR44154">
    <property type="entry name" value="QUINONE OXIDOREDUCTASE"/>
    <property type="match status" value="1"/>
</dbReference>
<dbReference type="AlphaFoldDB" id="A0A2T2P3X7"/>
<dbReference type="Gene3D" id="3.90.180.10">
    <property type="entry name" value="Medium-chain alcohol dehydrogenases, catalytic domain"/>
    <property type="match status" value="2"/>
</dbReference>
<dbReference type="SUPFAM" id="SSF50129">
    <property type="entry name" value="GroES-like"/>
    <property type="match status" value="1"/>
</dbReference>
<dbReference type="Gene3D" id="3.40.50.720">
    <property type="entry name" value="NAD(P)-binding Rossmann-like Domain"/>
    <property type="match status" value="1"/>
</dbReference>
<dbReference type="InterPro" id="IPR051603">
    <property type="entry name" value="Zinc-ADH_QOR/CCCR"/>
</dbReference>